<keyword evidence="1" id="KW-0479">Metal-binding</keyword>
<dbReference type="PANTHER" id="PTHR35317">
    <property type="entry name" value="OS04G0629600 PROTEIN"/>
    <property type="match status" value="1"/>
</dbReference>
<dbReference type="InterPro" id="IPR036875">
    <property type="entry name" value="Znf_CCHC_sf"/>
</dbReference>
<dbReference type="PANTHER" id="PTHR35317:SF11">
    <property type="entry name" value="CCHC-TYPE DOMAIN-CONTAINING PROTEIN"/>
    <property type="match status" value="1"/>
</dbReference>
<dbReference type="Proteomes" id="UP000075243">
    <property type="component" value="Chromosome 3"/>
</dbReference>
<evidence type="ECO:0000313" key="5">
    <source>
        <dbReference type="Proteomes" id="UP000075243"/>
    </source>
</evidence>
<keyword evidence="1" id="KW-0863">Zinc-finger</keyword>
<dbReference type="OMA" id="PEFFDIC"/>
<evidence type="ECO:0000259" key="3">
    <source>
        <dbReference type="PROSITE" id="PS50158"/>
    </source>
</evidence>
<dbReference type="PROSITE" id="PS50158">
    <property type="entry name" value="ZF_CCHC"/>
    <property type="match status" value="1"/>
</dbReference>
<organism evidence="4 5">
    <name type="scientific">Cajanus cajan</name>
    <name type="common">Pigeon pea</name>
    <name type="synonym">Cajanus indicus</name>
    <dbReference type="NCBI Taxonomy" id="3821"/>
    <lineage>
        <taxon>Eukaryota</taxon>
        <taxon>Viridiplantae</taxon>
        <taxon>Streptophyta</taxon>
        <taxon>Embryophyta</taxon>
        <taxon>Tracheophyta</taxon>
        <taxon>Spermatophyta</taxon>
        <taxon>Magnoliopsida</taxon>
        <taxon>eudicotyledons</taxon>
        <taxon>Gunneridae</taxon>
        <taxon>Pentapetalae</taxon>
        <taxon>rosids</taxon>
        <taxon>fabids</taxon>
        <taxon>Fabales</taxon>
        <taxon>Fabaceae</taxon>
        <taxon>Papilionoideae</taxon>
        <taxon>50 kb inversion clade</taxon>
        <taxon>NPAAA clade</taxon>
        <taxon>indigoferoid/millettioid clade</taxon>
        <taxon>Phaseoleae</taxon>
        <taxon>Cajanus</taxon>
    </lineage>
</organism>
<dbReference type="Pfam" id="PF22936">
    <property type="entry name" value="Pol_BBD"/>
    <property type="match status" value="1"/>
</dbReference>
<dbReference type="SMART" id="SM00343">
    <property type="entry name" value="ZnF_C2HC"/>
    <property type="match status" value="2"/>
</dbReference>
<evidence type="ECO:0000256" key="2">
    <source>
        <dbReference type="SAM" id="MobiDB-lite"/>
    </source>
</evidence>
<dbReference type="Gene3D" id="4.10.60.10">
    <property type="entry name" value="Zinc finger, CCHC-type"/>
    <property type="match status" value="1"/>
</dbReference>
<dbReference type="Pfam" id="PF00098">
    <property type="entry name" value="zf-CCHC"/>
    <property type="match status" value="1"/>
</dbReference>
<sequence>MQNFLEALDLWEAVEEDYEIAPLPDNPTITQMKTHKEKKTRKAKAKACLFSGVSKIIFTRIMSHNTAKAIWDYLKEEYAGDERIRSMQVLNLMREFELQRMKESDTIKEYSNTLLGIANKVRLLGTAFSDSRIVEKILVSVPERYEASIATLENTKDLSKITLAEVMHALQAQEQRRLMRQEGSVEGAFQVKFQSNGNKQKKKQNNDTRPGRLNKINNTSSNTQVFPPCPHCKKTNHPQKRCWWRPDVKCHKCGQLGHMEKICKSHQQQGEVKVAEDQSQEEQLFAVTCFAANSSTESWLIDSGCTNHMSYDRELFKELDKTALSKVRVGNGAYIAVKGKGTVAIEGQTGLKLISDVLYVPEINQNLLSVPQLLEKGYICSTLNFLRSTLSTFPSIK</sequence>
<evidence type="ECO:0000256" key="1">
    <source>
        <dbReference type="PROSITE-ProRule" id="PRU00047"/>
    </source>
</evidence>
<dbReference type="InterPro" id="IPR001878">
    <property type="entry name" value="Znf_CCHC"/>
</dbReference>
<dbReference type="Pfam" id="PF14223">
    <property type="entry name" value="Retrotran_gag_2"/>
    <property type="match status" value="1"/>
</dbReference>
<dbReference type="SUPFAM" id="SSF57756">
    <property type="entry name" value="Retrovirus zinc finger-like domains"/>
    <property type="match status" value="1"/>
</dbReference>
<dbReference type="GO" id="GO:0003676">
    <property type="term" value="F:nucleic acid binding"/>
    <property type="evidence" value="ECO:0007669"/>
    <property type="project" value="InterPro"/>
</dbReference>
<protein>
    <submittedName>
        <fullName evidence="4">Retrovirus-related Pol polyprotein from transposon TNT 1-94</fullName>
    </submittedName>
</protein>
<reference evidence="4 5" key="1">
    <citation type="journal article" date="2012" name="Nat. Biotechnol.">
        <title>Draft genome sequence of pigeonpea (Cajanus cajan), an orphan legume crop of resource-poor farmers.</title>
        <authorList>
            <person name="Varshney R.K."/>
            <person name="Chen W."/>
            <person name="Li Y."/>
            <person name="Bharti A.K."/>
            <person name="Saxena R.K."/>
            <person name="Schlueter J.A."/>
            <person name="Donoghue M.T."/>
            <person name="Azam S."/>
            <person name="Fan G."/>
            <person name="Whaley A.M."/>
            <person name="Farmer A.D."/>
            <person name="Sheridan J."/>
            <person name="Iwata A."/>
            <person name="Tuteja R."/>
            <person name="Penmetsa R.V."/>
            <person name="Wu W."/>
            <person name="Upadhyaya H.D."/>
            <person name="Yang S.P."/>
            <person name="Shah T."/>
            <person name="Saxena K.B."/>
            <person name="Michael T."/>
            <person name="McCombie W.R."/>
            <person name="Yang B."/>
            <person name="Zhang G."/>
            <person name="Yang H."/>
            <person name="Wang J."/>
            <person name="Spillane C."/>
            <person name="Cook D.R."/>
            <person name="May G.D."/>
            <person name="Xu X."/>
            <person name="Jackson S.A."/>
        </authorList>
    </citation>
    <scope>NUCLEOTIDE SEQUENCE [LARGE SCALE GENOMIC DNA]</scope>
    <source>
        <strain evidence="5">cv. Asha</strain>
    </source>
</reference>
<proteinExistence type="predicted"/>
<feature type="region of interest" description="Disordered" evidence="2">
    <location>
        <begin position="190"/>
        <end position="220"/>
    </location>
</feature>
<dbReference type="Gramene" id="C.cajan_08079.t">
    <property type="protein sequence ID" value="C.cajan_08079.t.cds1"/>
    <property type="gene ID" value="C.cajan_08079"/>
</dbReference>
<dbReference type="GO" id="GO:0008270">
    <property type="term" value="F:zinc ion binding"/>
    <property type="evidence" value="ECO:0007669"/>
    <property type="project" value="UniProtKB-KW"/>
</dbReference>
<keyword evidence="5" id="KW-1185">Reference proteome</keyword>
<keyword evidence="1" id="KW-0862">Zinc</keyword>
<dbReference type="EMBL" id="CM003605">
    <property type="protein sequence ID" value="KYP69138.1"/>
    <property type="molecule type" value="Genomic_DNA"/>
</dbReference>
<dbReference type="AlphaFoldDB" id="A0A151TQ02"/>
<evidence type="ECO:0000313" key="4">
    <source>
        <dbReference type="EMBL" id="KYP69138.1"/>
    </source>
</evidence>
<gene>
    <name evidence="4" type="ORF">KK1_008323</name>
</gene>
<accession>A0A151TQ02</accession>
<feature type="domain" description="CCHC-type" evidence="3">
    <location>
        <begin position="249"/>
        <end position="265"/>
    </location>
</feature>
<dbReference type="InterPro" id="IPR054722">
    <property type="entry name" value="PolX-like_BBD"/>
</dbReference>
<name>A0A151TQ02_CAJCA</name>